<dbReference type="SMART" id="SM00316">
    <property type="entry name" value="S1"/>
    <property type="match status" value="1"/>
</dbReference>
<dbReference type="NCBIfam" id="TIGR00757">
    <property type="entry name" value="RNaseEG"/>
    <property type="match status" value="1"/>
</dbReference>
<organism evidence="7 8">
    <name type="scientific">Permianibacter aggregans</name>
    <dbReference type="NCBI Taxonomy" id="1510150"/>
    <lineage>
        <taxon>Bacteria</taxon>
        <taxon>Pseudomonadati</taxon>
        <taxon>Pseudomonadota</taxon>
        <taxon>Gammaproteobacteria</taxon>
        <taxon>Pseudomonadales</taxon>
        <taxon>Pseudomonadaceae</taxon>
        <taxon>Permianibacter</taxon>
    </lineage>
</organism>
<evidence type="ECO:0000256" key="4">
    <source>
        <dbReference type="ARBA" id="ARBA00022842"/>
    </source>
</evidence>
<proteinExistence type="predicted"/>
<keyword evidence="2" id="KW-0479">Metal-binding</keyword>
<evidence type="ECO:0000313" key="7">
    <source>
        <dbReference type="EMBL" id="TDQ46529.1"/>
    </source>
</evidence>
<comment type="cofactor">
    <cofactor evidence="1">
        <name>Mg(2+)</name>
        <dbReference type="ChEBI" id="CHEBI:18420"/>
    </cofactor>
</comment>
<keyword evidence="8" id="KW-1185">Reference proteome</keyword>
<evidence type="ECO:0000259" key="6">
    <source>
        <dbReference type="PROSITE" id="PS50126"/>
    </source>
</evidence>
<dbReference type="GO" id="GO:0006364">
    <property type="term" value="P:rRNA processing"/>
    <property type="evidence" value="ECO:0007669"/>
    <property type="project" value="TreeGrafter"/>
</dbReference>
<keyword evidence="3" id="KW-0378">Hydrolase</keyword>
<dbReference type="Proteomes" id="UP000295375">
    <property type="component" value="Unassembled WGS sequence"/>
</dbReference>
<evidence type="ECO:0000313" key="8">
    <source>
        <dbReference type="Proteomes" id="UP000295375"/>
    </source>
</evidence>
<evidence type="ECO:0000256" key="3">
    <source>
        <dbReference type="ARBA" id="ARBA00022801"/>
    </source>
</evidence>
<reference evidence="7 8" key="1">
    <citation type="submission" date="2019-03" db="EMBL/GenBank/DDBJ databases">
        <title>Genomic Encyclopedia of Type Strains, Phase IV (KMG-IV): sequencing the most valuable type-strain genomes for metagenomic binning, comparative biology and taxonomic classification.</title>
        <authorList>
            <person name="Goeker M."/>
        </authorList>
    </citation>
    <scope>NUCLEOTIDE SEQUENCE [LARGE SCALE GENOMIC DNA]</scope>
    <source>
        <strain evidence="7 8">DSM 103792</strain>
    </source>
</reference>
<dbReference type="InterPro" id="IPR012340">
    <property type="entry name" value="NA-bd_OB-fold"/>
</dbReference>
<dbReference type="InterPro" id="IPR003029">
    <property type="entry name" value="S1_domain"/>
</dbReference>
<dbReference type="Gene3D" id="2.40.50.140">
    <property type="entry name" value="Nucleic acid-binding proteins"/>
    <property type="match status" value="1"/>
</dbReference>
<keyword evidence="4" id="KW-0460">Magnesium</keyword>
<dbReference type="PANTHER" id="PTHR30001:SF0">
    <property type="entry name" value="RIBONUCLEASE G"/>
    <property type="match status" value="1"/>
</dbReference>
<dbReference type="AlphaFoldDB" id="A0A4R6ULW8"/>
<keyword evidence="5" id="KW-0694">RNA-binding</keyword>
<dbReference type="Gene3D" id="3.40.1260.20">
    <property type="entry name" value="Ribonuclease E, catalytic domain"/>
    <property type="match status" value="1"/>
</dbReference>
<gene>
    <name evidence="7" type="ORF">EV696_11370</name>
</gene>
<dbReference type="GO" id="GO:0003723">
    <property type="term" value="F:RNA binding"/>
    <property type="evidence" value="ECO:0007669"/>
    <property type="project" value="UniProtKB-KW"/>
</dbReference>
<evidence type="ECO:0000256" key="2">
    <source>
        <dbReference type="ARBA" id="ARBA00022723"/>
    </source>
</evidence>
<evidence type="ECO:0000256" key="5">
    <source>
        <dbReference type="ARBA" id="ARBA00022884"/>
    </source>
</evidence>
<dbReference type="InterPro" id="IPR019307">
    <property type="entry name" value="RNA-bd_AU-1/RNase_E/G"/>
</dbReference>
<dbReference type="EMBL" id="SNYM01000013">
    <property type="protein sequence ID" value="TDQ46529.1"/>
    <property type="molecule type" value="Genomic_DNA"/>
</dbReference>
<evidence type="ECO:0000256" key="1">
    <source>
        <dbReference type="ARBA" id="ARBA00001946"/>
    </source>
</evidence>
<dbReference type="PANTHER" id="PTHR30001">
    <property type="entry name" value="RIBONUCLEASE"/>
    <property type="match status" value="1"/>
</dbReference>
<comment type="caution">
    <text evidence="7">The sequence shown here is derived from an EMBL/GenBank/DDBJ whole genome shotgun (WGS) entry which is preliminary data.</text>
</comment>
<dbReference type="NCBIfam" id="NF008689">
    <property type="entry name" value="PRK11712.1"/>
    <property type="match status" value="1"/>
</dbReference>
<dbReference type="InterPro" id="IPR004659">
    <property type="entry name" value="RNase_E/G"/>
</dbReference>
<name>A0A4R6ULW8_9GAMM</name>
<dbReference type="CDD" id="cd04453">
    <property type="entry name" value="S1_RNase_E"/>
    <property type="match status" value="1"/>
</dbReference>
<protein>
    <submittedName>
        <fullName evidence="7">RNAse G</fullName>
    </submittedName>
</protein>
<dbReference type="GO" id="GO:0005737">
    <property type="term" value="C:cytoplasm"/>
    <property type="evidence" value="ECO:0007669"/>
    <property type="project" value="TreeGrafter"/>
</dbReference>
<dbReference type="Pfam" id="PF10150">
    <property type="entry name" value="RNase_E_G"/>
    <property type="match status" value="1"/>
</dbReference>
<dbReference type="GO" id="GO:0016787">
    <property type="term" value="F:hydrolase activity"/>
    <property type="evidence" value="ECO:0007669"/>
    <property type="project" value="UniProtKB-KW"/>
</dbReference>
<dbReference type="SUPFAM" id="SSF50249">
    <property type="entry name" value="Nucleic acid-binding proteins"/>
    <property type="match status" value="1"/>
</dbReference>
<sequence>MSVILPTINQELLINVTPQETRVAVVESGVLQQIHIERACARGLVGNIYRGKVRRVLPGMQAAFVDIGLERAAFLHVSDMQTPKLLSEETGEQKPIEPTPDIRTRLHEGQSVIVQVLKDPIGSKGARLTTELALPSRYLVLLPYTQHVGVSQRIEDEGERERLKAVLAPLAEQHQLGFIVRTAGEGASEEALCHDVDYLLRLWQQIQRQMNAAGPETVVYQDLSLPVRTLRDLWAQNVERVRVDSREACQAMREFAAAFMPGLSERIELYAGEHPLFDMYGVEDEIQRALEKKVLLKSGGYLIIDQTEAMTTIDVNTGAFVGHKNLEETIFRTNLEAASALARQLRLRNLGGIIIIDFIDMNDEEHKRQVLRALEKALERDHAKTSISEVSALGLVQMTRKRTRESLEHVLCEPCPHCHGRANVKTALTVCFEIFREIIRAARAYDAQGIMVLASTAVINALQDGEANSIAELELFIGRPIKLQAEPLYAQEQFDVVLI</sequence>
<dbReference type="GO" id="GO:0046872">
    <property type="term" value="F:metal ion binding"/>
    <property type="evidence" value="ECO:0007669"/>
    <property type="project" value="UniProtKB-KW"/>
</dbReference>
<feature type="domain" description="S1 motif" evidence="6">
    <location>
        <begin position="46"/>
        <end position="131"/>
    </location>
</feature>
<dbReference type="GO" id="GO:0004540">
    <property type="term" value="F:RNA nuclease activity"/>
    <property type="evidence" value="ECO:0007669"/>
    <property type="project" value="InterPro"/>
</dbReference>
<accession>A0A4R6ULW8</accession>
<dbReference type="PROSITE" id="PS50126">
    <property type="entry name" value="S1"/>
    <property type="match status" value="1"/>
</dbReference>